<name>H5XEA6_9PSEU</name>
<sequence>MLLAEADRVRVSRRMLGGRVSENFVLLAEADRVRVSRITEEAV</sequence>
<dbReference type="Proteomes" id="UP000002791">
    <property type="component" value="Chromosome"/>
</dbReference>
<proteinExistence type="predicted"/>
<evidence type="ECO:0000313" key="2">
    <source>
        <dbReference type="Proteomes" id="UP000002791"/>
    </source>
</evidence>
<reference evidence="1 2" key="1">
    <citation type="submission" date="2011-11" db="EMBL/GenBank/DDBJ databases">
        <title>The Noncontiguous Finished sequence of Saccharomonospora cyanea NA-134.</title>
        <authorList>
            <consortium name="US DOE Joint Genome Institute"/>
            <person name="Lucas S."/>
            <person name="Han J."/>
            <person name="Lapidus A."/>
            <person name="Cheng J.-F."/>
            <person name="Goodwin L."/>
            <person name="Pitluck S."/>
            <person name="Peters L."/>
            <person name="Ovchinnikova G."/>
            <person name="Lu M."/>
            <person name="Detter J.C."/>
            <person name="Han C."/>
            <person name="Tapia R."/>
            <person name="Land M."/>
            <person name="Hauser L."/>
            <person name="Kyrpides N."/>
            <person name="Ivanova N."/>
            <person name="Pagani I."/>
            <person name="Brambilla E.-M."/>
            <person name="Klenk H.-P."/>
            <person name="Woyke T."/>
        </authorList>
    </citation>
    <scope>NUCLEOTIDE SEQUENCE [LARGE SCALE GENOMIC DNA]</scope>
    <source>
        <strain evidence="1 2">NA-134</strain>
    </source>
</reference>
<organism evidence="1 2">
    <name type="scientific">Saccharomonospora cyanea NA-134</name>
    <dbReference type="NCBI Taxonomy" id="882082"/>
    <lineage>
        <taxon>Bacteria</taxon>
        <taxon>Bacillati</taxon>
        <taxon>Actinomycetota</taxon>
        <taxon>Actinomycetes</taxon>
        <taxon>Pseudonocardiales</taxon>
        <taxon>Pseudonocardiaceae</taxon>
        <taxon>Saccharomonospora</taxon>
    </lineage>
</organism>
<accession>H5XEA6</accession>
<evidence type="ECO:0000313" key="1">
    <source>
        <dbReference type="EMBL" id="EHR60352.1"/>
    </source>
</evidence>
<dbReference type="EMBL" id="CM001440">
    <property type="protein sequence ID" value="EHR60352.1"/>
    <property type="molecule type" value="Genomic_DNA"/>
</dbReference>
<gene>
    <name evidence="1" type="ORF">SaccyDRAFT_1448</name>
</gene>
<dbReference type="HOGENOM" id="CLU_3239217_0_0_11"/>
<protein>
    <submittedName>
        <fullName evidence="1">Uncharacterized protein</fullName>
    </submittedName>
</protein>
<keyword evidence="2" id="KW-1185">Reference proteome</keyword>
<dbReference type="AlphaFoldDB" id="H5XEA6"/>